<dbReference type="InterPro" id="IPR000160">
    <property type="entry name" value="GGDEF_dom"/>
</dbReference>
<dbReference type="Pfam" id="PF01590">
    <property type="entry name" value="GAF"/>
    <property type="match status" value="1"/>
</dbReference>
<keyword evidence="5" id="KW-1185">Reference proteome</keyword>
<evidence type="ECO:0000259" key="3">
    <source>
        <dbReference type="PROSITE" id="PS50887"/>
    </source>
</evidence>
<name>A0A368NNT0_9GAMM</name>
<dbReference type="InterPro" id="IPR003018">
    <property type="entry name" value="GAF"/>
</dbReference>
<organism evidence="4 5">
    <name type="scientific">Corallincola holothuriorum</name>
    <dbReference type="NCBI Taxonomy" id="2282215"/>
    <lineage>
        <taxon>Bacteria</taxon>
        <taxon>Pseudomonadati</taxon>
        <taxon>Pseudomonadota</taxon>
        <taxon>Gammaproteobacteria</taxon>
        <taxon>Alteromonadales</taxon>
        <taxon>Psychromonadaceae</taxon>
        <taxon>Corallincola</taxon>
    </lineage>
</organism>
<reference evidence="4 5" key="1">
    <citation type="submission" date="2018-07" db="EMBL/GenBank/DDBJ databases">
        <title>Corallincola holothuriorum sp. nov., a new facultative anaerobe isolated from sea cucumber Apostichopus japonicus.</title>
        <authorList>
            <person name="Xia H."/>
        </authorList>
    </citation>
    <scope>NUCLEOTIDE SEQUENCE [LARGE SCALE GENOMIC DNA]</scope>
    <source>
        <strain evidence="4 5">C4</strain>
    </source>
</reference>
<evidence type="ECO:0000256" key="2">
    <source>
        <dbReference type="ARBA" id="ARBA00012528"/>
    </source>
</evidence>
<comment type="caution">
    <text evidence="4">The sequence shown here is derived from an EMBL/GenBank/DDBJ whole genome shotgun (WGS) entry which is preliminary data.</text>
</comment>
<evidence type="ECO:0000313" key="4">
    <source>
        <dbReference type="EMBL" id="RCU50961.1"/>
    </source>
</evidence>
<evidence type="ECO:0000256" key="1">
    <source>
        <dbReference type="ARBA" id="ARBA00001946"/>
    </source>
</evidence>
<dbReference type="SUPFAM" id="SSF55073">
    <property type="entry name" value="Nucleotide cyclase"/>
    <property type="match status" value="1"/>
</dbReference>
<comment type="cofactor">
    <cofactor evidence="1">
        <name>Mg(2+)</name>
        <dbReference type="ChEBI" id="CHEBI:18420"/>
    </cofactor>
</comment>
<dbReference type="PROSITE" id="PS50887">
    <property type="entry name" value="GGDEF"/>
    <property type="match status" value="1"/>
</dbReference>
<dbReference type="RefSeq" id="WP_114337556.1">
    <property type="nucleotide sequence ID" value="NZ_QPID01000003.1"/>
</dbReference>
<dbReference type="SUPFAM" id="SSF55781">
    <property type="entry name" value="GAF domain-like"/>
    <property type="match status" value="1"/>
</dbReference>
<dbReference type="InterPro" id="IPR029787">
    <property type="entry name" value="Nucleotide_cyclase"/>
</dbReference>
<dbReference type="Proteomes" id="UP000252558">
    <property type="component" value="Unassembled WGS sequence"/>
</dbReference>
<accession>A0A368NNT0</accession>
<dbReference type="FunFam" id="3.30.70.270:FF:000001">
    <property type="entry name" value="Diguanylate cyclase domain protein"/>
    <property type="match status" value="1"/>
</dbReference>
<dbReference type="GO" id="GO:1902201">
    <property type="term" value="P:negative regulation of bacterial-type flagellum-dependent cell motility"/>
    <property type="evidence" value="ECO:0007669"/>
    <property type="project" value="TreeGrafter"/>
</dbReference>
<dbReference type="InterPro" id="IPR029016">
    <property type="entry name" value="GAF-like_dom_sf"/>
</dbReference>
<dbReference type="EC" id="2.7.7.65" evidence="2"/>
<dbReference type="Pfam" id="PF00990">
    <property type="entry name" value="GGDEF"/>
    <property type="match status" value="1"/>
</dbReference>
<dbReference type="Pfam" id="PF13424">
    <property type="entry name" value="TPR_12"/>
    <property type="match status" value="1"/>
</dbReference>
<dbReference type="SUPFAM" id="SSF48452">
    <property type="entry name" value="TPR-like"/>
    <property type="match status" value="1"/>
</dbReference>
<evidence type="ECO:0000313" key="5">
    <source>
        <dbReference type="Proteomes" id="UP000252558"/>
    </source>
</evidence>
<dbReference type="Gene3D" id="3.30.450.40">
    <property type="match status" value="1"/>
</dbReference>
<proteinExistence type="predicted"/>
<sequence>MSVKQSVFSDALQLNWQRANEEQATFSFYQSQEPERFLSFTTAFANQQGVAVKHLPHYKSAEFSPYNSLFDLFRTRMLESHLDADEMAMFATDYKPLQQVLTGWLGGNSAERTELPVLDDLYFEQDRLRLAMIKLVEVLLAEPTVIVVTGWHYASASAIEMLKAFVSAGLAAPVMVMVCLDTQYALAHRQDDECWEGFLDWLDDHYLLNSIPACFSQVELAKQSHVQHKPSYALMSQNMELMAWPEAVKVARYLLAGELNSDTARMRIQLRLAEALLYLGELDDALNEMEQLQEAEALLSCPESHVRLLCLISLTQVRRQSFEYALQNAQMARQVAEAADNDKFRAQSLFINFYAHDKSTTPVDIEEFERLNQLLQSYQMDCSRLYCLRNYYNYLRFYEQLKASAALVVTDQAISLAKAMGHRQGIAAGYHSKGIIYSYNSQYHQTFRCFGVSSRIREELGEALEIVRMHNGIGYFNTLLEQYPQAQKEYLAAYATARRFGDYSELVVTLYNFAWLYFCTRNYRDALHVLDRLVKICRIRQLTHFPFRNLYDVFSLKGFCHAKLGELARAQQSLDRMRGLAFRPSSTGLFLRSLLQGAICSATGDLAGARERFEDAPTLLGQVVDMDSRLLPQCYMELVSVYSRQGDWQACNALLTTSLEMCDSLALPKFRRLFMAMLSDIEINLPVDTSTLPNQALTPVSLQLDELVIMTQQDTKLSQANQRLREIQLISRLQSLPERYPCPQQLAFETLKMVCGNFTLQAGLIHRRQGEHWQLWTQVGELTEDIQVSSYLMQVQASQRIMVDNRLHFQGEGGQRATYDSVVSLPLFSSGELTAILTLCAFDCNRYFDRQDQDTLQLLSRQLGGQLQQLEHSERLLKMSMTDVLTGLFNRQALQARLEQELTAIRQQCGAKICSLAYLDLDNFKVINDTLGHGVGDEVLKEFARLLENCLRHEDVAARWGGDEFVVLFPHTDSTQAQVVAERLLHKLAQRHYFMPELLQWANITELPSEIALNCSIGIAECHATDLRGVDEDWLLQQADKALYRAKDEGKGRVRVIAPPALSYSNV</sequence>
<dbReference type="InterPro" id="IPR050469">
    <property type="entry name" value="Diguanylate_Cyclase"/>
</dbReference>
<dbReference type="CDD" id="cd01949">
    <property type="entry name" value="GGDEF"/>
    <property type="match status" value="1"/>
</dbReference>
<feature type="domain" description="GGDEF" evidence="3">
    <location>
        <begin position="912"/>
        <end position="1059"/>
    </location>
</feature>
<protein>
    <recommendedName>
        <fullName evidence="2">diguanylate cyclase</fullName>
        <ecNumber evidence="2">2.7.7.65</ecNumber>
    </recommendedName>
</protein>
<dbReference type="InterPro" id="IPR011990">
    <property type="entry name" value="TPR-like_helical_dom_sf"/>
</dbReference>
<dbReference type="GO" id="GO:0005886">
    <property type="term" value="C:plasma membrane"/>
    <property type="evidence" value="ECO:0007669"/>
    <property type="project" value="TreeGrafter"/>
</dbReference>
<dbReference type="PANTHER" id="PTHR45138:SF24">
    <property type="entry name" value="DIGUANYLATE CYCLASE DGCC-RELATED"/>
    <property type="match status" value="1"/>
</dbReference>
<dbReference type="SMART" id="SM00267">
    <property type="entry name" value="GGDEF"/>
    <property type="match status" value="1"/>
</dbReference>
<dbReference type="EMBL" id="QPID01000003">
    <property type="protein sequence ID" value="RCU50961.1"/>
    <property type="molecule type" value="Genomic_DNA"/>
</dbReference>
<dbReference type="SMART" id="SM00065">
    <property type="entry name" value="GAF"/>
    <property type="match status" value="1"/>
</dbReference>
<dbReference type="AlphaFoldDB" id="A0A368NNT0"/>
<dbReference type="Gene3D" id="1.25.40.10">
    <property type="entry name" value="Tetratricopeptide repeat domain"/>
    <property type="match status" value="2"/>
</dbReference>
<dbReference type="PANTHER" id="PTHR45138">
    <property type="entry name" value="REGULATORY COMPONENTS OF SENSORY TRANSDUCTION SYSTEM"/>
    <property type="match status" value="1"/>
</dbReference>
<gene>
    <name evidence="4" type="ORF">DU002_06455</name>
</gene>
<dbReference type="InterPro" id="IPR043128">
    <property type="entry name" value="Rev_trsase/Diguanyl_cyclase"/>
</dbReference>
<dbReference type="GO" id="GO:0052621">
    <property type="term" value="F:diguanylate cyclase activity"/>
    <property type="evidence" value="ECO:0007669"/>
    <property type="project" value="UniProtKB-EC"/>
</dbReference>
<dbReference type="NCBIfam" id="TIGR00254">
    <property type="entry name" value="GGDEF"/>
    <property type="match status" value="1"/>
</dbReference>
<dbReference type="GO" id="GO:0043709">
    <property type="term" value="P:cell adhesion involved in single-species biofilm formation"/>
    <property type="evidence" value="ECO:0007669"/>
    <property type="project" value="TreeGrafter"/>
</dbReference>
<dbReference type="OrthoDB" id="9813903at2"/>
<dbReference type="Gene3D" id="3.30.70.270">
    <property type="match status" value="1"/>
</dbReference>